<keyword evidence="3" id="KW-1185">Reference proteome</keyword>
<feature type="compositionally biased region" description="Polar residues" evidence="1">
    <location>
        <begin position="111"/>
        <end position="137"/>
    </location>
</feature>
<dbReference type="Proteomes" id="UP001434419">
    <property type="component" value="Unassembled WGS sequence"/>
</dbReference>
<accession>A0ABV2BCG1</accession>
<evidence type="ECO:0000313" key="3">
    <source>
        <dbReference type="Proteomes" id="UP001434419"/>
    </source>
</evidence>
<reference evidence="2" key="1">
    <citation type="submission" date="2024-06" db="EMBL/GenBank/DDBJ databases">
        <title>Vaginal Lactobacillus fatty acid response mechanisms reveal a metabolite-targeted strategy for bacterial vaginosis treatment.</title>
        <authorList>
            <person name="Zhu M."/>
            <person name="Blainey P.C."/>
            <person name="Bloom S.M."/>
            <person name="Kwon D.S."/>
        </authorList>
    </citation>
    <scope>NUCLEOTIDE SEQUENCE</scope>
    <source>
        <strain evidence="2">194_F1_1</strain>
    </source>
</reference>
<protein>
    <submittedName>
        <fullName evidence="2">Uncharacterized protein</fullName>
    </submittedName>
</protein>
<feature type="region of interest" description="Disordered" evidence="1">
    <location>
        <begin position="66"/>
        <end position="176"/>
    </location>
</feature>
<gene>
    <name evidence="2" type="ORF">ABVC42_13845</name>
</gene>
<proteinExistence type="predicted"/>
<feature type="compositionally biased region" description="Polar residues" evidence="1">
    <location>
        <begin position="71"/>
        <end position="83"/>
    </location>
</feature>
<evidence type="ECO:0000313" key="2">
    <source>
        <dbReference type="EMBL" id="MES5150913.1"/>
    </source>
</evidence>
<feature type="compositionally biased region" description="Basic residues" evidence="1">
    <location>
        <begin position="138"/>
        <end position="148"/>
    </location>
</feature>
<evidence type="ECO:0000256" key="1">
    <source>
        <dbReference type="SAM" id="MobiDB-lite"/>
    </source>
</evidence>
<dbReference type="EMBL" id="JBETVU010000013">
    <property type="protein sequence ID" value="MES5150913.1"/>
    <property type="molecule type" value="Genomic_DNA"/>
</dbReference>
<sequence>MTQKRKKTEASVITFKVDNNSLESKWLNAQNNRSQSLKYLIQLAKHQFGNKDLVAIGLKASLDNPELNLLENRSTTTTDSSSPVEKKEEPVSSSNDNFVVTHETEKEENTESVSNEDTQKISSSDNGTSKPKTSSNKRMLHRSKKIKPKANENKEKSYTDQLQNDDDIPPFVGLHD</sequence>
<name>A0ABV2BCG1_9LACO</name>
<comment type="caution">
    <text evidence="2">The sequence shown here is derived from an EMBL/GenBank/DDBJ whole genome shotgun (WGS) entry which is preliminary data.</text>
</comment>
<feature type="compositionally biased region" description="Basic and acidic residues" evidence="1">
    <location>
        <begin position="149"/>
        <end position="158"/>
    </location>
</feature>
<dbReference type="RefSeq" id="WP_133476408.1">
    <property type="nucleotide sequence ID" value="NZ_JBETVU010000013.1"/>
</dbReference>
<organism evidence="2 3">
    <name type="scientific">Lactobacillus crispatus</name>
    <dbReference type="NCBI Taxonomy" id="47770"/>
    <lineage>
        <taxon>Bacteria</taxon>
        <taxon>Bacillati</taxon>
        <taxon>Bacillota</taxon>
        <taxon>Bacilli</taxon>
        <taxon>Lactobacillales</taxon>
        <taxon>Lactobacillaceae</taxon>
        <taxon>Lactobacillus</taxon>
    </lineage>
</organism>